<gene>
    <name evidence="5" type="ORF">GIB67_001843</name>
</gene>
<evidence type="ECO:0000256" key="4">
    <source>
        <dbReference type="RuleBase" id="RU003445"/>
    </source>
</evidence>
<dbReference type="GO" id="GO:0022618">
    <property type="term" value="P:protein-RNA complex assembly"/>
    <property type="evidence" value="ECO:0007669"/>
    <property type="project" value="TreeGrafter"/>
</dbReference>
<organism evidence="5 6">
    <name type="scientific">Kingdonia uniflora</name>
    <dbReference type="NCBI Taxonomy" id="39325"/>
    <lineage>
        <taxon>Eukaryota</taxon>
        <taxon>Viridiplantae</taxon>
        <taxon>Streptophyta</taxon>
        <taxon>Embryophyta</taxon>
        <taxon>Tracheophyta</taxon>
        <taxon>Spermatophyta</taxon>
        <taxon>Magnoliopsida</taxon>
        <taxon>Ranunculales</taxon>
        <taxon>Circaeasteraceae</taxon>
        <taxon>Kingdonia</taxon>
    </lineage>
</organism>
<dbReference type="PANTHER" id="PTHR10965">
    <property type="entry name" value="60S RIBOSOMAL PROTEIN L38"/>
    <property type="match status" value="1"/>
</dbReference>
<dbReference type="OrthoDB" id="10258478at2759"/>
<name>A0A7J7LC11_9MAGN</name>
<dbReference type="InterPro" id="IPR002675">
    <property type="entry name" value="Ribosomal_eL38"/>
</dbReference>
<protein>
    <recommendedName>
        <fullName evidence="7">60S ribosomal protein L38</fullName>
    </recommendedName>
</protein>
<comment type="caution">
    <text evidence="5">The sequence shown here is derived from an EMBL/GenBank/DDBJ whole genome shotgun (WGS) entry which is preliminary data.</text>
</comment>
<dbReference type="FunFam" id="3.30.720.90:FF:000001">
    <property type="entry name" value="60S ribosomal protein L38"/>
    <property type="match status" value="1"/>
</dbReference>
<accession>A0A7J7LC11</accession>
<evidence type="ECO:0000313" key="5">
    <source>
        <dbReference type="EMBL" id="KAF6140102.1"/>
    </source>
</evidence>
<dbReference type="GO" id="GO:0022625">
    <property type="term" value="C:cytosolic large ribosomal subunit"/>
    <property type="evidence" value="ECO:0007669"/>
    <property type="project" value="TreeGrafter"/>
</dbReference>
<keyword evidence="6" id="KW-1185">Reference proteome</keyword>
<dbReference type="PANTHER" id="PTHR10965:SF0">
    <property type="entry name" value="LARGE RIBOSOMAL SUBUNIT PROTEIN EL38"/>
    <property type="match status" value="1"/>
</dbReference>
<dbReference type="Pfam" id="PF01781">
    <property type="entry name" value="Ribosomal_L38e"/>
    <property type="match status" value="1"/>
</dbReference>
<evidence type="ECO:0000256" key="3">
    <source>
        <dbReference type="ARBA" id="ARBA00023274"/>
    </source>
</evidence>
<sequence>MIREHRRGEKQKMIERYSRGFQSVMEDYNFNLVAMFQKLKITGGFLTINTTKHQTLMSADPKKINEIKDFLLTARRKDARSVKIKRSKDVVKFKVRCSKYLYNLCVFDTEKGDKLKQSLPPACTEIIVDYSSGEVRTGQPSVGMIRQNPVLVRTETDRDTLRSRFTDVMETRVQDRVQSFLPPRPSRQGKGKGMVTRGLLRCQFQASLWDDTGGEEDQADPPVWPPMRGYDDFPNFLALPDVTLARTSKGNPL</sequence>
<keyword evidence="2 4" id="KW-0689">Ribosomal protein</keyword>
<evidence type="ECO:0000256" key="2">
    <source>
        <dbReference type="ARBA" id="ARBA00022980"/>
    </source>
</evidence>
<comment type="similarity">
    <text evidence="1 4">Belongs to the eukaryotic ribosomal protein eL38 family.</text>
</comment>
<evidence type="ECO:0000313" key="6">
    <source>
        <dbReference type="Proteomes" id="UP000541444"/>
    </source>
</evidence>
<evidence type="ECO:0008006" key="7">
    <source>
        <dbReference type="Google" id="ProtNLM"/>
    </source>
</evidence>
<evidence type="ECO:0000256" key="1">
    <source>
        <dbReference type="ARBA" id="ARBA00007803"/>
    </source>
</evidence>
<proteinExistence type="inferred from homology"/>
<dbReference type="EMBL" id="JACGCM010002404">
    <property type="protein sequence ID" value="KAF6140102.1"/>
    <property type="molecule type" value="Genomic_DNA"/>
</dbReference>
<reference evidence="5 6" key="1">
    <citation type="journal article" date="2020" name="IScience">
        <title>Genome Sequencing of the Endangered Kingdonia uniflora (Circaeasteraceae, Ranunculales) Reveals Potential Mechanisms of Evolutionary Specialization.</title>
        <authorList>
            <person name="Sun Y."/>
            <person name="Deng T."/>
            <person name="Zhang A."/>
            <person name="Moore M.J."/>
            <person name="Landis J.B."/>
            <person name="Lin N."/>
            <person name="Zhang H."/>
            <person name="Zhang X."/>
            <person name="Huang J."/>
            <person name="Zhang X."/>
            <person name="Sun H."/>
            <person name="Wang H."/>
        </authorList>
    </citation>
    <scope>NUCLEOTIDE SEQUENCE [LARGE SCALE GENOMIC DNA]</scope>
    <source>
        <strain evidence="5">TB1705</strain>
        <tissue evidence="5">Leaf</tissue>
    </source>
</reference>
<dbReference type="Proteomes" id="UP000541444">
    <property type="component" value="Unassembled WGS sequence"/>
</dbReference>
<dbReference type="InterPro" id="IPR038464">
    <property type="entry name" value="Ribosomal_eL38_sf"/>
</dbReference>
<keyword evidence="3 4" id="KW-0687">Ribonucleoprotein</keyword>
<dbReference type="AlphaFoldDB" id="A0A7J7LC11"/>
<dbReference type="GO" id="GO:0006412">
    <property type="term" value="P:translation"/>
    <property type="evidence" value="ECO:0007669"/>
    <property type="project" value="InterPro"/>
</dbReference>
<dbReference type="GO" id="GO:0003735">
    <property type="term" value="F:structural constituent of ribosome"/>
    <property type="evidence" value="ECO:0007669"/>
    <property type="project" value="InterPro"/>
</dbReference>
<dbReference type="Gene3D" id="3.30.720.90">
    <property type="match status" value="1"/>
</dbReference>